<dbReference type="Proteomes" id="UP000469440">
    <property type="component" value="Unassembled WGS sequence"/>
</dbReference>
<dbReference type="RefSeq" id="WP_156990409.1">
    <property type="nucleotide sequence ID" value="NZ_VWXL01000052.1"/>
</dbReference>
<feature type="compositionally biased region" description="Polar residues" evidence="1">
    <location>
        <begin position="47"/>
        <end position="60"/>
    </location>
</feature>
<evidence type="ECO:0000313" key="3">
    <source>
        <dbReference type="Proteomes" id="UP000469440"/>
    </source>
</evidence>
<dbReference type="NCBIfam" id="TIGR01539">
    <property type="entry name" value="portal_lambda"/>
    <property type="match status" value="1"/>
</dbReference>
<dbReference type="GO" id="GO:0005198">
    <property type="term" value="F:structural molecule activity"/>
    <property type="evidence" value="ECO:0007669"/>
    <property type="project" value="InterPro"/>
</dbReference>
<dbReference type="Pfam" id="PF05136">
    <property type="entry name" value="Phage_portal_2"/>
    <property type="match status" value="1"/>
</dbReference>
<evidence type="ECO:0000256" key="1">
    <source>
        <dbReference type="SAM" id="MobiDB-lite"/>
    </source>
</evidence>
<protein>
    <submittedName>
        <fullName evidence="2">Phage portal protein, lambda family</fullName>
    </submittedName>
</protein>
<dbReference type="AlphaFoldDB" id="A0A6N8HZW7"/>
<gene>
    <name evidence="2" type="ORF">CAFE_17720</name>
</gene>
<feature type="region of interest" description="Disordered" evidence="1">
    <location>
        <begin position="487"/>
        <end position="518"/>
    </location>
</feature>
<dbReference type="GO" id="GO:0019068">
    <property type="term" value="P:virion assembly"/>
    <property type="evidence" value="ECO:0007669"/>
    <property type="project" value="InterPro"/>
</dbReference>
<dbReference type="InterPro" id="IPR006429">
    <property type="entry name" value="Phage_lambda_portal"/>
</dbReference>
<comment type="caution">
    <text evidence="2">The sequence shown here is derived from an EMBL/GenBank/DDBJ whole genome shotgun (WGS) entry which is preliminary data.</text>
</comment>
<feature type="compositionally biased region" description="Acidic residues" evidence="1">
    <location>
        <begin position="503"/>
        <end position="518"/>
    </location>
</feature>
<accession>A0A6N8HZW7</accession>
<evidence type="ECO:0000313" key="2">
    <source>
        <dbReference type="EMBL" id="MVB11070.1"/>
    </source>
</evidence>
<dbReference type="OrthoDB" id="9770450at2"/>
<proteinExistence type="predicted"/>
<feature type="region of interest" description="Disordered" evidence="1">
    <location>
        <begin position="41"/>
        <end position="70"/>
    </location>
</feature>
<keyword evidence="3" id="KW-1185">Reference proteome</keyword>
<sequence length="518" mass="58067">MSRKMSLINRMLLPIAPKTACRREAWAQYGRSFYSAADTGPRAGGWTRSNPTGEQANQGNRDLIRGRSRDQERNSDILNAEILALERNVVGSGFVLQAKVRNAADGDDETLNSQIEEAWREWCRPQNCEVTGRFSFSDLASMVIRRRYTDGGILILKVLLAGRYQLQLLEVDDLDSSVQMFDNHRVVGGIEIDEYRRPVAYFIKVYDEWGVSVKSQRIPADRVVYLPYLTRPSQVREMTPFAPALGRIDDTNELIDASIEKERVLSHLSAVVEKDTGILTGVAGLGRGYYDAPVEAVPGAGPGQPPPKAEILEQGTITYLKPGEKISTIAPAGTSSTVDPIIKTTQRMAGSSIGLSYEAVSRDMSRSTYSSARQGFLEDKRTYMPQQQYLVDHLLDVIYPEWLDWAVLTGRIPIPDYFREPAPYRRHVWIASGWDWIDPAKETGANLTALQTNQKTLQEICAEKGKDWREVLAQRKRETDMLRKLGLDSGLNSAAVPEAPPDQPDDENNDEEDLNDEE</sequence>
<organism evidence="2 3">
    <name type="scientific">Caproicibacter fermentans</name>
    <dbReference type="NCBI Taxonomy" id="2576756"/>
    <lineage>
        <taxon>Bacteria</taxon>
        <taxon>Bacillati</taxon>
        <taxon>Bacillota</taxon>
        <taxon>Clostridia</taxon>
        <taxon>Eubacteriales</taxon>
        <taxon>Acutalibacteraceae</taxon>
        <taxon>Caproicibacter</taxon>
    </lineage>
</organism>
<reference evidence="2 3" key="1">
    <citation type="submission" date="2019-09" db="EMBL/GenBank/DDBJ databases">
        <title>Genome sequence of Clostridium sp. EA1.</title>
        <authorList>
            <person name="Poehlein A."/>
            <person name="Bengelsdorf F.R."/>
            <person name="Daniel R."/>
        </authorList>
    </citation>
    <scope>NUCLEOTIDE SEQUENCE [LARGE SCALE GENOMIC DNA]</scope>
    <source>
        <strain evidence="2 3">EA1</strain>
    </source>
</reference>
<dbReference type="EMBL" id="VWXL01000052">
    <property type="protein sequence ID" value="MVB11070.1"/>
    <property type="molecule type" value="Genomic_DNA"/>
</dbReference>
<name>A0A6N8HZW7_9FIRM</name>